<evidence type="ECO:0000313" key="2">
    <source>
        <dbReference type="Proteomes" id="UP000887013"/>
    </source>
</evidence>
<comment type="caution">
    <text evidence="1">The sequence shown here is derived from an EMBL/GenBank/DDBJ whole genome shotgun (WGS) entry which is preliminary data.</text>
</comment>
<organism evidence="1 2">
    <name type="scientific">Nephila pilipes</name>
    <name type="common">Giant wood spider</name>
    <name type="synonym">Nephila maculata</name>
    <dbReference type="NCBI Taxonomy" id="299642"/>
    <lineage>
        <taxon>Eukaryota</taxon>
        <taxon>Metazoa</taxon>
        <taxon>Ecdysozoa</taxon>
        <taxon>Arthropoda</taxon>
        <taxon>Chelicerata</taxon>
        <taxon>Arachnida</taxon>
        <taxon>Araneae</taxon>
        <taxon>Araneomorphae</taxon>
        <taxon>Entelegynae</taxon>
        <taxon>Araneoidea</taxon>
        <taxon>Nephilidae</taxon>
        <taxon>Nephila</taxon>
    </lineage>
</organism>
<sequence>MVCRTHFRDADPSIPISDWCRHKNLFRMSIHSSHVVFHRKRDAANTTEVNLKMYCIPMDCSLSLTSVLHSILHFNQTPYSPSDQMQTLDPLRLITLSQSDTIHLTYCRHHFKLNSGGLSTP</sequence>
<keyword evidence="2" id="KW-1185">Reference proteome</keyword>
<reference evidence="1" key="1">
    <citation type="submission" date="2020-08" db="EMBL/GenBank/DDBJ databases">
        <title>Multicomponent nature underlies the extraordinary mechanical properties of spider dragline silk.</title>
        <authorList>
            <person name="Kono N."/>
            <person name="Nakamura H."/>
            <person name="Mori M."/>
            <person name="Yoshida Y."/>
            <person name="Ohtoshi R."/>
            <person name="Malay A.D."/>
            <person name="Moran D.A.P."/>
            <person name="Tomita M."/>
            <person name="Numata K."/>
            <person name="Arakawa K."/>
        </authorList>
    </citation>
    <scope>NUCLEOTIDE SEQUENCE</scope>
</reference>
<evidence type="ECO:0000313" key="1">
    <source>
        <dbReference type="EMBL" id="GFS74456.1"/>
    </source>
</evidence>
<accession>A0A8X6MRS7</accession>
<name>A0A8X6MRS7_NEPPI</name>
<proteinExistence type="predicted"/>
<dbReference type="Proteomes" id="UP000887013">
    <property type="component" value="Unassembled WGS sequence"/>
</dbReference>
<protein>
    <submittedName>
        <fullName evidence="1">Uncharacterized protein</fullName>
    </submittedName>
</protein>
<dbReference type="AlphaFoldDB" id="A0A8X6MRS7"/>
<dbReference type="EMBL" id="BMAW01001549">
    <property type="protein sequence ID" value="GFS74456.1"/>
    <property type="molecule type" value="Genomic_DNA"/>
</dbReference>
<gene>
    <name evidence="1" type="ORF">NPIL_438641</name>
</gene>